<evidence type="ECO:0000313" key="6">
    <source>
        <dbReference type="Proteomes" id="UP000820669"/>
    </source>
</evidence>
<organism evidence="5 6">
    <name type="scientific">Pseudonocardia acidicola</name>
    <dbReference type="NCBI Taxonomy" id="2724939"/>
    <lineage>
        <taxon>Bacteria</taxon>
        <taxon>Bacillati</taxon>
        <taxon>Actinomycetota</taxon>
        <taxon>Actinomycetes</taxon>
        <taxon>Pseudonocardiales</taxon>
        <taxon>Pseudonocardiaceae</taxon>
        <taxon>Pseudonocardia</taxon>
    </lineage>
</organism>
<dbReference type="RefSeq" id="WP_169381707.1">
    <property type="nucleotide sequence ID" value="NZ_JAAXLA010000020.1"/>
</dbReference>
<evidence type="ECO:0000313" key="5">
    <source>
        <dbReference type="EMBL" id="NMH98269.1"/>
    </source>
</evidence>
<gene>
    <name evidence="5" type="ORF">HF526_13245</name>
</gene>
<protein>
    <recommendedName>
        <fullName evidence="7">Mce-associated membrane protein</fullName>
    </recommendedName>
</protein>
<keyword evidence="4" id="KW-1133">Transmembrane helix</keyword>
<dbReference type="Proteomes" id="UP000820669">
    <property type="component" value="Unassembled WGS sequence"/>
</dbReference>
<reference evidence="5 6" key="1">
    <citation type="submission" date="2020-04" db="EMBL/GenBank/DDBJ databases">
        <authorList>
            <person name="Klaysubun C."/>
            <person name="Duangmal K."/>
            <person name="Lipun K."/>
        </authorList>
    </citation>
    <scope>NUCLEOTIDE SEQUENCE [LARGE SCALE GENOMIC DNA]</scope>
    <source>
        <strain evidence="5 6">K10HN5</strain>
    </source>
</reference>
<feature type="compositionally biased region" description="Basic and acidic residues" evidence="3">
    <location>
        <begin position="7"/>
        <end position="19"/>
    </location>
</feature>
<proteinExistence type="predicted"/>
<evidence type="ECO:0000256" key="3">
    <source>
        <dbReference type="SAM" id="MobiDB-lite"/>
    </source>
</evidence>
<evidence type="ECO:0000256" key="1">
    <source>
        <dbReference type="ARBA" id="ARBA00004370"/>
    </source>
</evidence>
<dbReference type="PANTHER" id="PTHR37042">
    <property type="entry name" value="OUTER MEMBRANE PROTEIN RV1973"/>
    <property type="match status" value="1"/>
</dbReference>
<evidence type="ECO:0008006" key="7">
    <source>
        <dbReference type="Google" id="ProtNLM"/>
    </source>
</evidence>
<comment type="caution">
    <text evidence="5">The sequence shown here is derived from an EMBL/GenBank/DDBJ whole genome shotgun (WGS) entry which is preliminary data.</text>
</comment>
<keyword evidence="6" id="KW-1185">Reference proteome</keyword>
<feature type="transmembrane region" description="Helical" evidence="4">
    <location>
        <begin position="83"/>
        <end position="100"/>
    </location>
</feature>
<sequence length="233" mass="25126">MSVGEDIDVRAPARDHESDGPEAADEGTTTKERRTRRRSSREDGAGIARRATCAVTGLPRRATALVRRIVAAIRRHPVRTVRFLGIVVAVVAVAVGVLGYEAHQYSATAQARDEASAKAEDAVVKVLSYNFRTIDQQVSDTAPLLTGKFKDDYASLVRDVVTQPAKDQQVAIHTAVVQDSVVSSSPDQVVLLMFVNQQADSGAKANPVLTGSRLRVTMDHVDGSWLISELTPV</sequence>
<keyword evidence="2 4" id="KW-0472">Membrane</keyword>
<comment type="subcellular location">
    <subcellularLocation>
        <location evidence="1">Membrane</location>
    </subcellularLocation>
</comment>
<keyword evidence="4" id="KW-0812">Transmembrane</keyword>
<dbReference type="PANTHER" id="PTHR37042:SF4">
    <property type="entry name" value="OUTER MEMBRANE PROTEIN RV1973"/>
    <property type="match status" value="1"/>
</dbReference>
<feature type="region of interest" description="Disordered" evidence="3">
    <location>
        <begin position="1"/>
        <end position="46"/>
    </location>
</feature>
<name>A0ABX1SDC6_9PSEU</name>
<evidence type="ECO:0000256" key="2">
    <source>
        <dbReference type="ARBA" id="ARBA00023136"/>
    </source>
</evidence>
<dbReference type="EMBL" id="JAAXLA010000020">
    <property type="protein sequence ID" value="NMH98269.1"/>
    <property type="molecule type" value="Genomic_DNA"/>
</dbReference>
<accession>A0ABX1SDC6</accession>
<evidence type="ECO:0000256" key="4">
    <source>
        <dbReference type="SAM" id="Phobius"/>
    </source>
</evidence>